<dbReference type="InterPro" id="IPR000766">
    <property type="entry name" value="GalP_uridyl_Trfase_II"/>
</dbReference>
<dbReference type="GO" id="GO:0006012">
    <property type="term" value="P:galactose metabolic process"/>
    <property type="evidence" value="ECO:0007669"/>
    <property type="project" value="UniProtKB-UniRule"/>
</dbReference>
<evidence type="ECO:0000256" key="9">
    <source>
        <dbReference type="HAMAP-Rule" id="MF_00571"/>
    </source>
</evidence>
<dbReference type="GO" id="GO:0005737">
    <property type="term" value="C:cytoplasm"/>
    <property type="evidence" value="ECO:0007669"/>
    <property type="project" value="UniProtKB-SubCell"/>
</dbReference>
<proteinExistence type="inferred from homology"/>
<dbReference type="EC" id="2.7.7.12" evidence="9"/>
<keyword evidence="13" id="KW-1185">Reference proteome</keyword>
<organism evidence="12 13">
    <name type="scientific">Entomospira culicis</name>
    <dbReference type="NCBI Taxonomy" id="2719989"/>
    <lineage>
        <taxon>Bacteria</taxon>
        <taxon>Pseudomonadati</taxon>
        <taxon>Spirochaetota</taxon>
        <taxon>Spirochaetia</taxon>
        <taxon>Spirochaetales</taxon>
        <taxon>Spirochaetaceae</taxon>
        <taxon>Entomospira</taxon>
    </lineage>
</organism>
<keyword evidence="8 9" id="KW-0119">Carbohydrate metabolism</keyword>
<feature type="domain" description="Galactose-1-phosphate uridyl transferase C-terminal" evidence="11">
    <location>
        <begin position="242"/>
        <end position="413"/>
    </location>
</feature>
<reference evidence="12" key="1">
    <citation type="submission" date="2020-03" db="EMBL/GenBank/DDBJ databases">
        <title>Spirochaetal bacteria isolated from arthropods constitute a novel genus Entomospira genus novum within the order Spirochaetales.</title>
        <authorList>
            <person name="Grana-Miraglia L."/>
            <person name="Sikutova S."/>
            <person name="Fingerle V."/>
            <person name="Sing A."/>
            <person name="Castillo-Ramirez S."/>
            <person name="Margos G."/>
            <person name="Rudolf I."/>
        </authorList>
    </citation>
    <scope>NUCLEOTIDE SEQUENCE</scope>
    <source>
        <strain evidence="12">BR149</strain>
    </source>
</reference>
<evidence type="ECO:0000256" key="3">
    <source>
        <dbReference type="ARBA" id="ARBA00008706"/>
    </source>
</evidence>
<evidence type="ECO:0000256" key="8">
    <source>
        <dbReference type="ARBA" id="ARBA00023277"/>
    </source>
</evidence>
<evidence type="ECO:0000259" key="10">
    <source>
        <dbReference type="Pfam" id="PF01087"/>
    </source>
</evidence>
<dbReference type="AlphaFoldDB" id="A0A968KU85"/>
<evidence type="ECO:0000313" key="13">
    <source>
        <dbReference type="Proteomes" id="UP000778951"/>
    </source>
</evidence>
<evidence type="ECO:0000256" key="6">
    <source>
        <dbReference type="ARBA" id="ARBA00022695"/>
    </source>
</evidence>
<keyword evidence="7 9" id="KW-0299">Galactose metabolism</keyword>
<dbReference type="PANTHER" id="PTHR39191:SF1">
    <property type="entry name" value="DUF4922 DOMAIN-CONTAINING PROTEIN"/>
    <property type="match status" value="1"/>
</dbReference>
<accession>A0A968KU85</accession>
<dbReference type="Pfam" id="PF02744">
    <property type="entry name" value="GalP_UDP_tr_C"/>
    <property type="match status" value="1"/>
</dbReference>
<dbReference type="GO" id="GO:0008108">
    <property type="term" value="F:UDP-glucose:hexose-1-phosphate uridylyltransferase activity"/>
    <property type="evidence" value="ECO:0007669"/>
    <property type="project" value="UniProtKB-UniRule"/>
</dbReference>
<evidence type="ECO:0000259" key="11">
    <source>
        <dbReference type="Pfam" id="PF02744"/>
    </source>
</evidence>
<evidence type="ECO:0000256" key="5">
    <source>
        <dbReference type="ARBA" id="ARBA00022679"/>
    </source>
</evidence>
<gene>
    <name evidence="9" type="primary">galT</name>
    <name evidence="12" type="ORF">HCT48_03475</name>
</gene>
<sequence>MDNKILEPLLQTLLGYGEAHQLFSRDERDYCYNQLLFFFEVEKLNSIDNQAVAFTTLSELLSMLYPFDKNHLPQELFESAVMNILMPRPHAINDRFWHLYRQNPEEATSYFYHLAIASHYINKDRLNLDKKWKYTSPFGLLDITINLAKPEKDPKAILQAHQNKEKKYPTCPLCKENVGYAGTCNQAPRQQHRIVRLTLGEQPYYLQYSPYLYYDEHAIVFHEEHRPMRIDRQAFTMMFDFVDQFPHYFIGFNADLPIVGGSILSHDHAQAGRYTFAMHRASTIDRYETKRYPSIKIGRLHWPISTLRLESTNRTELIALANQILTHWRNYSDPQVELLASTEKTRHNTITPILRKEKKIYILDLALRNNRTNDAHPDGIFHPHRPWHAIKKENIGLIEVMGLAILPGRLLSELSILKSWLLGDNVSTDFMHKFRDIYDYVNKNYLNITQDSVDKILDHAVGAVFFHVLEDVGIFKQHPLAQERFLRCLSALLEGDLHVS</sequence>
<feature type="domain" description="Galactose-1-phosphate uridyl transferase N-terminal" evidence="10">
    <location>
        <begin position="80"/>
        <end position="227"/>
    </location>
</feature>
<evidence type="ECO:0000256" key="2">
    <source>
        <dbReference type="ARBA" id="ARBA00004496"/>
    </source>
</evidence>
<dbReference type="InterPro" id="IPR005850">
    <property type="entry name" value="GalP_Utransf_C"/>
</dbReference>
<evidence type="ECO:0000313" key="12">
    <source>
        <dbReference type="EMBL" id="NIZ69274.1"/>
    </source>
</evidence>
<dbReference type="InterPro" id="IPR005849">
    <property type="entry name" value="GalP_Utransf_N"/>
</dbReference>
<name>A0A968KU85_9SPIO</name>
<keyword evidence="6 9" id="KW-0548">Nucleotidyltransferase</keyword>
<comment type="subcellular location">
    <subcellularLocation>
        <location evidence="2 9">Cytoplasm</location>
    </subcellularLocation>
</comment>
<keyword evidence="5 9" id="KW-0808">Transferase</keyword>
<comment type="catalytic activity">
    <reaction evidence="1 9">
        <text>alpha-D-galactose 1-phosphate + UDP-alpha-D-glucose = alpha-D-glucose 1-phosphate + UDP-alpha-D-galactose</text>
        <dbReference type="Rhea" id="RHEA:13989"/>
        <dbReference type="ChEBI" id="CHEBI:58336"/>
        <dbReference type="ChEBI" id="CHEBI:58601"/>
        <dbReference type="ChEBI" id="CHEBI:58885"/>
        <dbReference type="ChEBI" id="CHEBI:66914"/>
        <dbReference type="EC" id="2.7.7.12"/>
    </reaction>
</comment>
<protein>
    <recommendedName>
        <fullName evidence="9">Galactose-1-phosphate uridylyltransferase</fullName>
        <shortName evidence="9">Gal-1-P uridylyltransferase</shortName>
        <ecNumber evidence="9">2.7.7.12</ecNumber>
    </recommendedName>
    <alternativeName>
        <fullName evidence="9">UDP-glucose--hexose-1-phosphate uridylyltransferase</fullName>
    </alternativeName>
</protein>
<dbReference type="PANTHER" id="PTHR39191">
    <property type="entry name" value="GALACTOSE-1-PHOSPHATE URIDYLYLTRANSFERASE"/>
    <property type="match status" value="1"/>
</dbReference>
<evidence type="ECO:0000256" key="7">
    <source>
        <dbReference type="ARBA" id="ARBA00023144"/>
    </source>
</evidence>
<dbReference type="RefSeq" id="WP_167695368.1">
    <property type="nucleotide sequence ID" value="NZ_CP118181.1"/>
</dbReference>
<evidence type="ECO:0000256" key="4">
    <source>
        <dbReference type="ARBA" id="ARBA00022490"/>
    </source>
</evidence>
<dbReference type="HAMAP" id="MF_00571">
    <property type="entry name" value="GalP_UDP_trans"/>
    <property type="match status" value="1"/>
</dbReference>
<comment type="similarity">
    <text evidence="3 9">Belongs to the galactose-1-phosphate uridylyltransferase type 2 family.</text>
</comment>
<dbReference type="EMBL" id="JAATLM010000001">
    <property type="protein sequence ID" value="NIZ69274.1"/>
    <property type="molecule type" value="Genomic_DNA"/>
</dbReference>
<evidence type="ECO:0000256" key="1">
    <source>
        <dbReference type="ARBA" id="ARBA00001107"/>
    </source>
</evidence>
<dbReference type="Pfam" id="PF01087">
    <property type="entry name" value="GalP_UDP_transf"/>
    <property type="match status" value="1"/>
</dbReference>
<keyword evidence="4 9" id="KW-0963">Cytoplasm</keyword>
<dbReference type="Proteomes" id="UP000778951">
    <property type="component" value="Unassembled WGS sequence"/>
</dbReference>
<comment type="pathway">
    <text evidence="9">Carbohydrate metabolism; galactose metabolism.</text>
</comment>
<comment type="caution">
    <text evidence="12">The sequence shown here is derived from an EMBL/GenBank/DDBJ whole genome shotgun (WGS) entry which is preliminary data.</text>
</comment>